<gene>
    <name evidence="1" type="ORF">P171DRAFT_490863</name>
</gene>
<name>A0A9P4P7S7_9PLEO</name>
<sequence>MRNTHHRHLLEPKVPQGNNLELVGINIEVNSTKIILDELVGNVEVEGPVSNPSSSLNVWAYLKDPQELKDPPGHDLELMDVSIEVGVPPNHVGVFPNHVNIKVEGPPRPHGDLELMVPAEVCWAGEPGKPALFVVPRDPMGSRAVPEDTSRYLELVDVDIDEEVPAAPFFYLSSPSSDLTDHSLIVLQDILVSHVWAHIRFAPYLLINSVRLPYGEAQAFVRLRFTGHIRGDGRRVSGLRVYVPGLVDVSIGGEVPTPMGSSNRHPVLCSFAFPDRHHLLLSVRFIFALTFIQRWSICADTLTVPAGVIFIAKHGNELVDFSIEVEVHEPRVGYSRHSAPWMILA</sequence>
<reference evidence="1" key="1">
    <citation type="journal article" date="2020" name="Stud. Mycol.">
        <title>101 Dothideomycetes genomes: a test case for predicting lifestyles and emergence of pathogens.</title>
        <authorList>
            <person name="Haridas S."/>
            <person name="Albert R."/>
            <person name="Binder M."/>
            <person name="Bloem J."/>
            <person name="Labutti K."/>
            <person name="Salamov A."/>
            <person name="Andreopoulos B."/>
            <person name="Baker S."/>
            <person name="Barry K."/>
            <person name="Bills G."/>
            <person name="Bluhm B."/>
            <person name="Cannon C."/>
            <person name="Castanera R."/>
            <person name="Culley D."/>
            <person name="Daum C."/>
            <person name="Ezra D."/>
            <person name="Gonzalez J."/>
            <person name="Henrissat B."/>
            <person name="Kuo A."/>
            <person name="Liang C."/>
            <person name="Lipzen A."/>
            <person name="Lutzoni F."/>
            <person name="Magnuson J."/>
            <person name="Mondo S."/>
            <person name="Nolan M."/>
            <person name="Ohm R."/>
            <person name="Pangilinan J."/>
            <person name="Park H.-J."/>
            <person name="Ramirez L."/>
            <person name="Alfaro M."/>
            <person name="Sun H."/>
            <person name="Tritt A."/>
            <person name="Yoshinaga Y."/>
            <person name="Zwiers L.-H."/>
            <person name="Turgeon B."/>
            <person name="Goodwin S."/>
            <person name="Spatafora J."/>
            <person name="Crous P."/>
            <person name="Grigoriev I."/>
        </authorList>
    </citation>
    <scope>NUCLEOTIDE SEQUENCE</scope>
    <source>
        <strain evidence="1">CBS 690.94</strain>
    </source>
</reference>
<proteinExistence type="predicted"/>
<protein>
    <submittedName>
        <fullName evidence="1">Uncharacterized protein</fullName>
    </submittedName>
</protein>
<dbReference type="Proteomes" id="UP000799764">
    <property type="component" value="Unassembled WGS sequence"/>
</dbReference>
<evidence type="ECO:0000313" key="2">
    <source>
        <dbReference type="Proteomes" id="UP000799764"/>
    </source>
</evidence>
<dbReference type="AlphaFoldDB" id="A0A9P4P7S7"/>
<dbReference type="EMBL" id="MU001511">
    <property type="protein sequence ID" value="KAF2438822.1"/>
    <property type="molecule type" value="Genomic_DNA"/>
</dbReference>
<comment type="caution">
    <text evidence="1">The sequence shown here is derived from an EMBL/GenBank/DDBJ whole genome shotgun (WGS) entry which is preliminary data.</text>
</comment>
<accession>A0A9P4P7S7</accession>
<keyword evidence="2" id="KW-1185">Reference proteome</keyword>
<organism evidence="1 2">
    <name type="scientific">Karstenula rhodostoma CBS 690.94</name>
    <dbReference type="NCBI Taxonomy" id="1392251"/>
    <lineage>
        <taxon>Eukaryota</taxon>
        <taxon>Fungi</taxon>
        <taxon>Dikarya</taxon>
        <taxon>Ascomycota</taxon>
        <taxon>Pezizomycotina</taxon>
        <taxon>Dothideomycetes</taxon>
        <taxon>Pleosporomycetidae</taxon>
        <taxon>Pleosporales</taxon>
        <taxon>Massarineae</taxon>
        <taxon>Didymosphaeriaceae</taxon>
        <taxon>Karstenula</taxon>
    </lineage>
</organism>
<evidence type="ECO:0000313" key="1">
    <source>
        <dbReference type="EMBL" id="KAF2438822.1"/>
    </source>
</evidence>